<reference evidence="7" key="1">
    <citation type="submission" date="2022-08" db="UniProtKB">
        <authorList>
            <consortium name="EnsemblMetazoa"/>
        </authorList>
    </citation>
    <scope>IDENTIFICATION</scope>
    <source>
        <strain evidence="7">05x7-T-G4-1.051#20</strain>
    </source>
</reference>
<dbReference type="Gene3D" id="3.30.200.20">
    <property type="entry name" value="Phosphorylase Kinase, domain 1"/>
    <property type="match status" value="1"/>
</dbReference>
<dbReference type="InterPro" id="IPR002575">
    <property type="entry name" value="Aminoglycoside_PTrfase"/>
</dbReference>
<evidence type="ECO:0000256" key="1">
    <source>
        <dbReference type="ARBA" id="ARBA00010165"/>
    </source>
</evidence>
<keyword evidence="3" id="KW-0547">Nucleotide-binding</keyword>
<name>A0A8W8L540_MAGGI</name>
<feature type="domain" description="Aminoglycoside phosphotransferase" evidence="6">
    <location>
        <begin position="48"/>
        <end position="279"/>
    </location>
</feature>
<dbReference type="InterPro" id="IPR011009">
    <property type="entry name" value="Kinase-like_dom_sf"/>
</dbReference>
<comment type="similarity">
    <text evidence="1">Belongs to the methylthioribose kinase family.</text>
</comment>
<dbReference type="Pfam" id="PF01636">
    <property type="entry name" value="APH"/>
    <property type="match status" value="1"/>
</dbReference>
<keyword evidence="4" id="KW-0418">Kinase</keyword>
<sequence length="396" mass="44310">DHNTWVTMTAESEDINNRTTFIDLLNKYSRLDQIKHFTVRTEEIELASVGDGNLNDVIRVKNASKSVILKSAPPYIKCLGPEYPLDPCRGQTEYEALRIFSDLAPGCVPQPYFYDKESKTMCMDDLTTYTDFRKQLIDGVCSLEAVKKLARGIGKVHNQSHLAKVGEQSFSQLKQKFPDTELVSLTEQYIFTKPFDKSDSNNRLSEDISSSLPQLYDNPRVLEAADVMKNIFLTKKECLLHGDLHTGSVMVDGGNSKMIDLEFAYMGPPAFDIGVLLANYIFSYYGHMSIPEDNDRHRKFAQKMIEACKLTVSSYLKEMTSSVGTLQQYQDNLLSEMAGFAGCELIRRVVGAAPVADLHSAFSRQDALGAGTRLLLGKDNIQSVDKLTVIALMLTH</sequence>
<dbReference type="Proteomes" id="UP000005408">
    <property type="component" value="Unassembled WGS sequence"/>
</dbReference>
<keyword evidence="5" id="KW-0067">ATP-binding</keyword>
<proteinExistence type="inferred from homology"/>
<evidence type="ECO:0000256" key="4">
    <source>
        <dbReference type="ARBA" id="ARBA00022777"/>
    </source>
</evidence>
<dbReference type="GO" id="GO:0016301">
    <property type="term" value="F:kinase activity"/>
    <property type="evidence" value="ECO:0007669"/>
    <property type="project" value="UniProtKB-KW"/>
</dbReference>
<dbReference type="GO" id="GO:0005524">
    <property type="term" value="F:ATP binding"/>
    <property type="evidence" value="ECO:0007669"/>
    <property type="project" value="UniProtKB-KW"/>
</dbReference>
<dbReference type="PANTHER" id="PTHR34273">
    <property type="entry name" value="METHYLTHIORIBOSE KINASE"/>
    <property type="match status" value="1"/>
</dbReference>
<evidence type="ECO:0000256" key="2">
    <source>
        <dbReference type="ARBA" id="ARBA00022679"/>
    </source>
</evidence>
<protein>
    <recommendedName>
        <fullName evidence="6">Aminoglycoside phosphotransferase domain-containing protein</fullName>
    </recommendedName>
</protein>
<dbReference type="SUPFAM" id="SSF56112">
    <property type="entry name" value="Protein kinase-like (PK-like)"/>
    <property type="match status" value="1"/>
</dbReference>
<evidence type="ECO:0000313" key="8">
    <source>
        <dbReference type="Proteomes" id="UP000005408"/>
    </source>
</evidence>
<evidence type="ECO:0000256" key="3">
    <source>
        <dbReference type="ARBA" id="ARBA00022741"/>
    </source>
</evidence>
<dbReference type="PANTHER" id="PTHR34273:SF2">
    <property type="entry name" value="METHYLTHIORIBOSE KINASE"/>
    <property type="match status" value="1"/>
</dbReference>
<evidence type="ECO:0000313" key="7">
    <source>
        <dbReference type="EnsemblMetazoa" id="G2673.1:cds"/>
    </source>
</evidence>
<dbReference type="Gene3D" id="3.90.1200.10">
    <property type="match status" value="1"/>
</dbReference>
<dbReference type="EnsemblMetazoa" id="G2673.1">
    <property type="protein sequence ID" value="G2673.1:cds"/>
    <property type="gene ID" value="G2673"/>
</dbReference>
<accession>A0A8W8L540</accession>
<evidence type="ECO:0000256" key="5">
    <source>
        <dbReference type="ARBA" id="ARBA00022840"/>
    </source>
</evidence>
<keyword evidence="8" id="KW-1185">Reference proteome</keyword>
<dbReference type="AlphaFoldDB" id="A0A8W8L540"/>
<organism evidence="7 8">
    <name type="scientific">Magallana gigas</name>
    <name type="common">Pacific oyster</name>
    <name type="synonym">Crassostrea gigas</name>
    <dbReference type="NCBI Taxonomy" id="29159"/>
    <lineage>
        <taxon>Eukaryota</taxon>
        <taxon>Metazoa</taxon>
        <taxon>Spiralia</taxon>
        <taxon>Lophotrochozoa</taxon>
        <taxon>Mollusca</taxon>
        <taxon>Bivalvia</taxon>
        <taxon>Autobranchia</taxon>
        <taxon>Pteriomorphia</taxon>
        <taxon>Ostreida</taxon>
        <taxon>Ostreoidea</taxon>
        <taxon>Ostreidae</taxon>
        <taxon>Magallana</taxon>
    </lineage>
</organism>
<keyword evidence="2" id="KW-0808">Transferase</keyword>
<evidence type="ECO:0000259" key="6">
    <source>
        <dbReference type="Pfam" id="PF01636"/>
    </source>
</evidence>